<protein>
    <submittedName>
        <fullName evidence="1 2">2,3-dihydroxy-2,3-dihydrophenylpropionate dehydrogenase</fullName>
    </submittedName>
</protein>
<dbReference type="EMBL" id="ATLV01020352">
    <property type="status" value="NOT_ANNOTATED_CDS"/>
    <property type="molecule type" value="Genomic_DNA"/>
</dbReference>
<evidence type="ECO:0000313" key="1">
    <source>
        <dbReference type="EMBL" id="KFB45176.1"/>
    </source>
</evidence>
<reference evidence="2" key="2">
    <citation type="submission" date="2020-05" db="UniProtKB">
        <authorList>
            <consortium name="EnsemblMetazoa"/>
        </authorList>
    </citation>
    <scope>IDENTIFICATION</scope>
</reference>
<dbReference type="VEuPathDB" id="VectorBase:ASIC013135"/>
<gene>
    <name evidence="1" type="ORF">ZHAS_00013135</name>
</gene>
<dbReference type="Proteomes" id="UP000030765">
    <property type="component" value="Unassembled WGS sequence"/>
</dbReference>
<proteinExistence type="predicted"/>
<dbReference type="EnsemblMetazoa" id="ASIC013135-RA">
    <property type="protein sequence ID" value="ASIC013135-PA"/>
    <property type="gene ID" value="ASIC013135"/>
</dbReference>
<reference evidence="1 3" key="1">
    <citation type="journal article" date="2014" name="BMC Genomics">
        <title>Genome sequence of Anopheles sinensis provides insight into genetics basis of mosquito competence for malaria parasites.</title>
        <authorList>
            <person name="Zhou D."/>
            <person name="Zhang D."/>
            <person name="Ding G."/>
            <person name="Shi L."/>
            <person name="Hou Q."/>
            <person name="Ye Y."/>
            <person name="Xu Y."/>
            <person name="Zhou H."/>
            <person name="Xiong C."/>
            <person name="Li S."/>
            <person name="Yu J."/>
            <person name="Hong S."/>
            <person name="Yu X."/>
            <person name="Zou P."/>
            <person name="Chen C."/>
            <person name="Chang X."/>
            <person name="Wang W."/>
            <person name="Lv Y."/>
            <person name="Sun Y."/>
            <person name="Ma L."/>
            <person name="Shen B."/>
            <person name="Zhu C."/>
        </authorList>
    </citation>
    <scope>NUCLEOTIDE SEQUENCE [LARGE SCALE GENOMIC DNA]</scope>
</reference>
<dbReference type="AlphaFoldDB" id="A0A084W4N2"/>
<evidence type="ECO:0000313" key="2">
    <source>
        <dbReference type="EnsemblMetazoa" id="ASIC013135-PA"/>
    </source>
</evidence>
<accession>A0A084W4N2</accession>
<sequence>MTPEPFYALSRVPRAQPMQHVAFQQLPLPLIIRRCSSVEAKVHQHDATTEPTEQGPVWHPFCIRLPTETDGDGGRVLQIDLPNLSPELGRKSFVRTLPASAFCGAAAFFHPTTICSD</sequence>
<organism evidence="1">
    <name type="scientific">Anopheles sinensis</name>
    <name type="common">Mosquito</name>
    <dbReference type="NCBI Taxonomy" id="74873"/>
    <lineage>
        <taxon>Eukaryota</taxon>
        <taxon>Metazoa</taxon>
        <taxon>Ecdysozoa</taxon>
        <taxon>Arthropoda</taxon>
        <taxon>Hexapoda</taxon>
        <taxon>Insecta</taxon>
        <taxon>Pterygota</taxon>
        <taxon>Neoptera</taxon>
        <taxon>Endopterygota</taxon>
        <taxon>Diptera</taxon>
        <taxon>Nematocera</taxon>
        <taxon>Culicoidea</taxon>
        <taxon>Culicidae</taxon>
        <taxon>Anophelinae</taxon>
        <taxon>Anopheles</taxon>
    </lineage>
</organism>
<evidence type="ECO:0000313" key="3">
    <source>
        <dbReference type="Proteomes" id="UP000030765"/>
    </source>
</evidence>
<keyword evidence="3" id="KW-1185">Reference proteome</keyword>
<dbReference type="EMBL" id="KE525299">
    <property type="protein sequence ID" value="KFB45176.1"/>
    <property type="molecule type" value="Genomic_DNA"/>
</dbReference>
<name>A0A084W4N2_ANOSI</name>